<sequence>SLRFILNSTAKTRGKLFLNLNGKTVDLDPESPDIAASVDLKPGTNVKTVSLPVGTRGMHEFEAVFVPDDPEDDRISQNNHVTALTFVAGPGHVLVVDADGSAGMALTRILQNCNIDTRYCPVAEIPDSLARLMDTDSIILTNTDCSNFTYQQQEMFCRYVTELGGGLIMVGGPESFGAGGWIGSPVAEILPVDLDPPQKKQLPKGALVLIMHSCEMPQGNLWGERIAIAAIKTLSRLDLVGILAYNWQGSGDWVFPLSAVGDKQAVISAIKQMQIGDM</sequence>
<dbReference type="EMBL" id="BARV01019028">
    <property type="protein sequence ID" value="GAI26378.1"/>
    <property type="molecule type" value="Genomic_DNA"/>
</dbReference>
<dbReference type="PANTHER" id="PTHR37947:SF2">
    <property type="entry name" value="VON WILLEBRAND FACTOR TYPE A"/>
    <property type="match status" value="1"/>
</dbReference>
<proteinExistence type="predicted"/>
<dbReference type="SUPFAM" id="SSF52317">
    <property type="entry name" value="Class I glutamine amidotransferase-like"/>
    <property type="match status" value="1"/>
</dbReference>
<organism evidence="1">
    <name type="scientific">marine sediment metagenome</name>
    <dbReference type="NCBI Taxonomy" id="412755"/>
    <lineage>
        <taxon>unclassified sequences</taxon>
        <taxon>metagenomes</taxon>
        <taxon>ecological metagenomes</taxon>
    </lineage>
</organism>
<dbReference type="PANTHER" id="PTHR37947">
    <property type="entry name" value="BLL2462 PROTEIN"/>
    <property type="match status" value="1"/>
</dbReference>
<evidence type="ECO:0000313" key="1">
    <source>
        <dbReference type="EMBL" id="GAI26378.1"/>
    </source>
</evidence>
<feature type="non-terminal residue" evidence="1">
    <location>
        <position position="1"/>
    </location>
</feature>
<gene>
    <name evidence="1" type="ORF">S06H3_32060</name>
</gene>
<feature type="non-terminal residue" evidence="1">
    <location>
        <position position="278"/>
    </location>
</feature>
<protein>
    <submittedName>
        <fullName evidence="1">Uncharacterized protein</fullName>
    </submittedName>
</protein>
<reference evidence="1" key="1">
    <citation type="journal article" date="2014" name="Front. Microbiol.">
        <title>High frequency of phylogenetically diverse reductive dehalogenase-homologous genes in deep subseafloor sedimentary metagenomes.</title>
        <authorList>
            <person name="Kawai M."/>
            <person name="Futagami T."/>
            <person name="Toyoda A."/>
            <person name="Takaki Y."/>
            <person name="Nishi S."/>
            <person name="Hori S."/>
            <person name="Arai W."/>
            <person name="Tsubouchi T."/>
            <person name="Morono Y."/>
            <person name="Uchiyama I."/>
            <person name="Ito T."/>
            <person name="Fujiyama A."/>
            <person name="Inagaki F."/>
            <person name="Takami H."/>
        </authorList>
    </citation>
    <scope>NUCLEOTIDE SEQUENCE</scope>
    <source>
        <strain evidence="1">Expedition CK06-06</strain>
    </source>
</reference>
<dbReference type="AlphaFoldDB" id="X1M4W9"/>
<dbReference type="InterPro" id="IPR029062">
    <property type="entry name" value="Class_I_gatase-like"/>
</dbReference>
<name>X1M4W9_9ZZZZ</name>
<dbReference type="Gene3D" id="3.40.50.880">
    <property type="match status" value="1"/>
</dbReference>
<accession>X1M4W9</accession>
<comment type="caution">
    <text evidence="1">The sequence shown here is derived from an EMBL/GenBank/DDBJ whole genome shotgun (WGS) entry which is preliminary data.</text>
</comment>